<dbReference type="InterPro" id="IPR008914">
    <property type="entry name" value="PEBP"/>
</dbReference>
<feature type="compositionally biased region" description="Pro residues" evidence="2">
    <location>
        <begin position="37"/>
        <end position="57"/>
    </location>
</feature>
<evidence type="ECO:0000256" key="1">
    <source>
        <dbReference type="SAM" id="Coils"/>
    </source>
</evidence>
<keyword evidence="1" id="KW-0175">Coiled coil</keyword>
<dbReference type="PANTHER" id="PTHR11362:SF82">
    <property type="entry name" value="PHOSPHATIDYLETHANOLAMINE-BINDING PROTEIN 4"/>
    <property type="match status" value="1"/>
</dbReference>
<organism evidence="3 4">
    <name type="scientific">Grifola frondosa</name>
    <name type="common">Maitake</name>
    <name type="synonym">Polyporus frondosus</name>
    <dbReference type="NCBI Taxonomy" id="5627"/>
    <lineage>
        <taxon>Eukaryota</taxon>
        <taxon>Fungi</taxon>
        <taxon>Dikarya</taxon>
        <taxon>Basidiomycota</taxon>
        <taxon>Agaricomycotina</taxon>
        <taxon>Agaricomycetes</taxon>
        <taxon>Polyporales</taxon>
        <taxon>Grifolaceae</taxon>
        <taxon>Grifola</taxon>
    </lineage>
</organism>
<sequence>MLALRRLPRICPRLAGVRGNASIETPSTPAAEANTQLPPPPQVASSPAPPAPSPAPRPAKTKPAKASEVAPAAKEDAEEDTGKTPPRVWPTRRPFISLERPREWNRPLAKGVLPAYDFALRYIARDSKILRKELADLKEALKAAESAPEGEKDEEALQKMREKVKILEIQAEVNLPDVRWMARNGMADLNVPVYRHLVEQKWREDGALDLLMERIYQMSVVPDLLPVLQPSLDLRVNFLAPPPKSMYLRARVKRDHKQVEPGIFLLPEQTRKPPTLYTTVFHNDTRLYTLLMVDLDVPDPENESFQSYLHWLHPNIPLSAFSPSPIPLTTTHTRYVPPHPQAGTPYHRYVILLLPQVSATERISIPAIEDADRLGFNFREFAEKYGFDGTRGGGAHMWREVWDKTVSHIYEHTLKIEEPRFGRMPKPDPYAEIKRTKRYL</sequence>
<evidence type="ECO:0000256" key="2">
    <source>
        <dbReference type="SAM" id="MobiDB-lite"/>
    </source>
</evidence>
<dbReference type="Gene3D" id="3.90.280.10">
    <property type="entry name" value="PEBP-like"/>
    <property type="match status" value="1"/>
</dbReference>
<dbReference type="Pfam" id="PF01161">
    <property type="entry name" value="PBP"/>
    <property type="match status" value="1"/>
</dbReference>
<evidence type="ECO:0000313" key="4">
    <source>
        <dbReference type="Proteomes" id="UP000092993"/>
    </source>
</evidence>
<feature type="coiled-coil region" evidence="1">
    <location>
        <begin position="127"/>
        <end position="170"/>
    </location>
</feature>
<dbReference type="Gene3D" id="1.20.58.1180">
    <property type="match status" value="1"/>
</dbReference>
<name>A0A1C7MTA7_GRIFR</name>
<protein>
    <submittedName>
        <fullName evidence="3">54S ribosomal protein L35, mitochondrial</fullName>
    </submittedName>
</protein>
<comment type="caution">
    <text evidence="3">The sequence shown here is derived from an EMBL/GenBank/DDBJ whole genome shotgun (WGS) entry which is preliminary data.</text>
</comment>
<accession>A0A1C7MTA7</accession>
<dbReference type="InterPro" id="IPR035810">
    <property type="entry name" value="PEBP_euk"/>
</dbReference>
<dbReference type="AlphaFoldDB" id="A0A1C7MTA7"/>
<dbReference type="STRING" id="5627.A0A1C7MTA7"/>
<feature type="compositionally biased region" description="Polar residues" evidence="2">
    <location>
        <begin position="22"/>
        <end position="36"/>
    </location>
</feature>
<dbReference type="OMA" id="FRTQWDE"/>
<keyword evidence="3" id="KW-0689">Ribosomal protein</keyword>
<dbReference type="CDD" id="cd00866">
    <property type="entry name" value="PEBP_euk"/>
    <property type="match status" value="1"/>
</dbReference>
<keyword evidence="3" id="KW-0687">Ribonucleoprotein</keyword>
<proteinExistence type="predicted"/>
<gene>
    <name evidence="3" type="ORF">A0H81_00184</name>
</gene>
<dbReference type="SUPFAM" id="SSF49777">
    <property type="entry name" value="PEBP-like"/>
    <property type="match status" value="1"/>
</dbReference>
<dbReference type="OrthoDB" id="2153661at2759"/>
<dbReference type="EMBL" id="LUGG01000001">
    <property type="protein sequence ID" value="OBZ80101.1"/>
    <property type="molecule type" value="Genomic_DNA"/>
</dbReference>
<keyword evidence="4" id="KW-1185">Reference proteome</keyword>
<dbReference type="GO" id="GO:0005840">
    <property type="term" value="C:ribosome"/>
    <property type="evidence" value="ECO:0007669"/>
    <property type="project" value="UniProtKB-KW"/>
</dbReference>
<dbReference type="PANTHER" id="PTHR11362">
    <property type="entry name" value="PHOSPHATIDYLETHANOLAMINE-BINDING PROTEIN"/>
    <property type="match status" value="1"/>
</dbReference>
<dbReference type="Proteomes" id="UP000092993">
    <property type="component" value="Unassembled WGS sequence"/>
</dbReference>
<dbReference type="InterPro" id="IPR036610">
    <property type="entry name" value="PEBP-like_sf"/>
</dbReference>
<feature type="region of interest" description="Disordered" evidence="2">
    <location>
        <begin position="15"/>
        <end position="92"/>
    </location>
</feature>
<evidence type="ECO:0000313" key="3">
    <source>
        <dbReference type="EMBL" id="OBZ80101.1"/>
    </source>
</evidence>
<reference evidence="3 4" key="1">
    <citation type="submission" date="2016-03" db="EMBL/GenBank/DDBJ databases">
        <title>Whole genome sequencing of Grifola frondosa 9006-11.</title>
        <authorList>
            <person name="Min B."/>
            <person name="Park H."/>
            <person name="Kim J.-G."/>
            <person name="Cho H."/>
            <person name="Oh Y.-L."/>
            <person name="Kong W.-S."/>
            <person name="Choi I.-G."/>
        </authorList>
    </citation>
    <scope>NUCLEOTIDE SEQUENCE [LARGE SCALE GENOMIC DNA]</scope>
    <source>
        <strain evidence="3 4">9006-11</strain>
    </source>
</reference>